<dbReference type="PANTHER" id="PTHR15598">
    <property type="entry name" value="ENHANCER OF MRNA-DECAPPING PROTEIN 4"/>
    <property type="match status" value="1"/>
</dbReference>
<proteinExistence type="predicted"/>
<evidence type="ECO:0000313" key="6">
    <source>
        <dbReference type="EMBL" id="KAK1735962.1"/>
    </source>
</evidence>
<feature type="region of interest" description="Disordered" evidence="5">
    <location>
        <begin position="604"/>
        <end position="627"/>
    </location>
</feature>
<evidence type="ECO:0000256" key="4">
    <source>
        <dbReference type="ARBA" id="ARBA00022737"/>
    </source>
</evidence>
<keyword evidence="7" id="KW-1185">Reference proteome</keyword>
<organism evidence="6 7">
    <name type="scientific">Skeletonema marinoi</name>
    <dbReference type="NCBI Taxonomy" id="267567"/>
    <lineage>
        <taxon>Eukaryota</taxon>
        <taxon>Sar</taxon>
        <taxon>Stramenopiles</taxon>
        <taxon>Ochrophyta</taxon>
        <taxon>Bacillariophyta</taxon>
        <taxon>Coscinodiscophyceae</taxon>
        <taxon>Thalassiosirophycidae</taxon>
        <taxon>Thalassiosirales</taxon>
        <taxon>Skeletonemataceae</taxon>
        <taxon>Skeletonema</taxon>
        <taxon>Skeletonema marinoi-dohrnii complex</taxon>
    </lineage>
</organism>
<evidence type="ECO:0000256" key="5">
    <source>
        <dbReference type="SAM" id="MobiDB-lite"/>
    </source>
</evidence>
<evidence type="ECO:0000313" key="7">
    <source>
        <dbReference type="Proteomes" id="UP001224775"/>
    </source>
</evidence>
<feature type="region of interest" description="Disordered" evidence="5">
    <location>
        <begin position="546"/>
        <end position="565"/>
    </location>
</feature>
<dbReference type="PANTHER" id="PTHR15598:SF5">
    <property type="entry name" value="ENHANCER OF MRNA-DECAPPING PROTEIN 4"/>
    <property type="match status" value="1"/>
</dbReference>
<keyword evidence="2" id="KW-0963">Cytoplasm</keyword>
<protein>
    <submittedName>
        <fullName evidence="6">Uncharacterized protein</fullName>
    </submittedName>
</protein>
<feature type="region of interest" description="Disordered" evidence="5">
    <location>
        <begin position="241"/>
        <end position="268"/>
    </location>
</feature>
<accession>A0AAD8XYB5</accession>
<evidence type="ECO:0000256" key="3">
    <source>
        <dbReference type="ARBA" id="ARBA00022574"/>
    </source>
</evidence>
<dbReference type="GO" id="GO:0000932">
    <property type="term" value="C:P-body"/>
    <property type="evidence" value="ECO:0007669"/>
    <property type="project" value="TreeGrafter"/>
</dbReference>
<reference evidence="6" key="1">
    <citation type="submission" date="2023-06" db="EMBL/GenBank/DDBJ databases">
        <title>Survivors Of The Sea: Transcriptome response of Skeletonema marinoi to long-term dormancy.</title>
        <authorList>
            <person name="Pinder M.I.M."/>
            <person name="Kourtchenko O."/>
            <person name="Robertson E.K."/>
            <person name="Larsson T."/>
            <person name="Maumus F."/>
            <person name="Osuna-Cruz C.M."/>
            <person name="Vancaester E."/>
            <person name="Stenow R."/>
            <person name="Vandepoele K."/>
            <person name="Ploug H."/>
            <person name="Bruchert V."/>
            <person name="Godhe A."/>
            <person name="Topel M."/>
        </authorList>
    </citation>
    <scope>NUCLEOTIDE SEQUENCE</scope>
    <source>
        <strain evidence="6">R05AC</strain>
    </source>
</reference>
<evidence type="ECO:0000256" key="2">
    <source>
        <dbReference type="ARBA" id="ARBA00022490"/>
    </source>
</evidence>
<comment type="caution">
    <text evidence="6">The sequence shown here is derived from an EMBL/GenBank/DDBJ whole genome shotgun (WGS) entry which is preliminary data.</text>
</comment>
<name>A0AAD8XYB5_9STRA</name>
<sequence>MVGLKVLQDSGVDVLVLSSAAQKDTVSSGEEIAAANECANLVEHFVKRISPREEPIGNLDELINGKKRRALRAFAGRQKTDGTIHEVHWPRDFSISDKDKKDSEFGERVNLDVKFLERVDNMLWDHEIILLRLNNVVHKKKGAKLLSERIANELNAHVAQQPRAAPVAHFASLPNDGIGNDILAKKSQPAIPTSGRLLAANSNYIAYAVKKGLVRVIDRHTAAKTLLRGMAIRHVLLTLPSSGQRAPRKERSADGGGGNAPQHAPPAAASDVLATDYGEEEWGNHQRSVASIVETSRLKTTLKDGHALCECGDDKVLNGAAQLLVSTNENTGANDVSWSHVKDARHVITGHDDESQDKRVTRVLFLSQYESADSNDSMTPPFIVGTDSNQTITLWSGFPSNGDAPQRLRVFRLGDVDPASLVAWRCALSVSSSQWKEGASLVAVKGFDYVSTLNVSIQYIFCIAPTEESGASLGEEKDVELCCIQSKAVQVLTLSAAMCAAPSKDVGGTDRGDLANGVTLIDLPSEVSDDDEAFEDFEDEYDMEDEAEYSTNHSGGIDDDDAEESPVVVPTATAAEPSAFSNWLGMMANPIPVRVPSAPAPAPPVVATEAEPSKKVKKKKETAKKAQAPAAPIAPVAILKREEPKKEQLLQSLQKMAAVIRKAVASEVETAVRSNMKGVEKAAEQAVQRALAADGKFEKKMEKQAKESAAMAAKEAVAAMQAPIVSSLHQVMREVMIPAYESATRQMFHQISTSVEKGLAQRPADDASSSASLQAMSEQMMKMAVAIQTLSNEVVNFGEKPLQTLMQVIRGLALSNNIRHVLILLAVSLSSKSPKETNVPVSSRGKNAPPSFLLSIRGGANEYEAKFEGVKASVIEKAANKIEEARRKIVDEGTIIPDFGAKADAICSAAIEEFAKSAPSEAEGSASSSAYARKLQELESSLDAPLQVLYLRQLTLLREQALSSYKSASKASDASDYEAMLAADSQFLRAAESSTRKSSSWTYEADRSHLQSIMSEFATTHKKLTETQVKSSQQQSTAMQFLQHQQQMIQQLQMQLYGQSSPWNVGVAYRIPDTNFNLQGSYQQGRANLQLSCVPDEYAPMLGPNGFTNGVGPGNLGLSLNLSI</sequence>
<dbReference type="AlphaFoldDB" id="A0AAD8XYB5"/>
<keyword evidence="3" id="KW-0853">WD repeat</keyword>
<comment type="subcellular location">
    <subcellularLocation>
        <location evidence="1">Cytoplasm</location>
    </subcellularLocation>
</comment>
<dbReference type="GO" id="GO:0031087">
    <property type="term" value="P:deadenylation-independent decapping of nuclear-transcribed mRNA"/>
    <property type="evidence" value="ECO:0007669"/>
    <property type="project" value="InterPro"/>
</dbReference>
<dbReference type="Proteomes" id="UP001224775">
    <property type="component" value="Unassembled WGS sequence"/>
</dbReference>
<keyword evidence="4" id="KW-0677">Repeat</keyword>
<dbReference type="InterPro" id="IPR045152">
    <property type="entry name" value="EDC4-like"/>
</dbReference>
<dbReference type="EMBL" id="JATAAI010000030">
    <property type="protein sequence ID" value="KAK1735962.1"/>
    <property type="molecule type" value="Genomic_DNA"/>
</dbReference>
<evidence type="ECO:0000256" key="1">
    <source>
        <dbReference type="ARBA" id="ARBA00004496"/>
    </source>
</evidence>
<gene>
    <name evidence="6" type="ORF">QTG54_013098</name>
</gene>